<evidence type="ECO:0000313" key="12">
    <source>
        <dbReference type="EMBL" id="TFK38616.1"/>
    </source>
</evidence>
<evidence type="ECO:0000256" key="6">
    <source>
        <dbReference type="ARBA" id="ARBA00022892"/>
    </source>
</evidence>
<keyword evidence="4 11" id="KW-0812">Transmembrane</keyword>
<dbReference type="GO" id="GO:0005484">
    <property type="term" value="F:SNAP receptor activity"/>
    <property type="evidence" value="ECO:0007669"/>
    <property type="project" value="TreeGrafter"/>
</dbReference>
<dbReference type="InterPro" id="IPR019150">
    <property type="entry name" value="Vesicle_transport_protein_Use1"/>
</dbReference>
<dbReference type="GO" id="GO:0005789">
    <property type="term" value="C:endoplasmic reticulum membrane"/>
    <property type="evidence" value="ECO:0007669"/>
    <property type="project" value="UniProtKB-SubCell"/>
</dbReference>
<evidence type="ECO:0000256" key="5">
    <source>
        <dbReference type="ARBA" id="ARBA00022824"/>
    </source>
</evidence>
<gene>
    <name evidence="12" type="ORF">BDQ12DRAFT_683061</name>
</gene>
<evidence type="ECO:0000256" key="11">
    <source>
        <dbReference type="SAM" id="Phobius"/>
    </source>
</evidence>
<feature type="region of interest" description="Disordered" evidence="10">
    <location>
        <begin position="96"/>
        <end position="187"/>
    </location>
</feature>
<keyword evidence="8 11" id="KW-1133">Transmembrane helix</keyword>
<dbReference type="PANTHER" id="PTHR13050:SF7">
    <property type="entry name" value="VESICLE TRANSPORT PROTEIN USE1"/>
    <property type="match status" value="1"/>
</dbReference>
<dbReference type="OrthoDB" id="4506189at2759"/>
<evidence type="ECO:0000256" key="7">
    <source>
        <dbReference type="ARBA" id="ARBA00022927"/>
    </source>
</evidence>
<feature type="compositionally biased region" description="Basic and acidic residues" evidence="10">
    <location>
        <begin position="133"/>
        <end position="142"/>
    </location>
</feature>
<dbReference type="GO" id="GO:0015031">
    <property type="term" value="P:protein transport"/>
    <property type="evidence" value="ECO:0007669"/>
    <property type="project" value="UniProtKB-KW"/>
</dbReference>
<keyword evidence="9 11" id="KW-0472">Membrane</keyword>
<evidence type="ECO:0000256" key="8">
    <source>
        <dbReference type="ARBA" id="ARBA00022989"/>
    </source>
</evidence>
<feature type="transmembrane region" description="Helical" evidence="11">
    <location>
        <begin position="276"/>
        <end position="295"/>
    </location>
</feature>
<evidence type="ECO:0000256" key="9">
    <source>
        <dbReference type="ARBA" id="ARBA00023136"/>
    </source>
</evidence>
<organism evidence="12 13">
    <name type="scientific">Crucibulum laeve</name>
    <dbReference type="NCBI Taxonomy" id="68775"/>
    <lineage>
        <taxon>Eukaryota</taxon>
        <taxon>Fungi</taxon>
        <taxon>Dikarya</taxon>
        <taxon>Basidiomycota</taxon>
        <taxon>Agaricomycotina</taxon>
        <taxon>Agaricomycetes</taxon>
        <taxon>Agaricomycetidae</taxon>
        <taxon>Agaricales</taxon>
        <taxon>Agaricineae</taxon>
        <taxon>Nidulariaceae</taxon>
        <taxon>Crucibulum</taxon>
    </lineage>
</organism>
<feature type="compositionally biased region" description="Low complexity" evidence="10">
    <location>
        <begin position="174"/>
        <end position="187"/>
    </location>
</feature>
<sequence length="300" mass="33697">MDYYNEPHHDEINLVRLVRRLEKSVANGAEWDEGVQRHKDLTWLKAQGCLQKVKHARKLLKNVEIYDPEPSPKKSERRSNAHLVLDRIELFFKEVQSRSEPELKRPPPILPTIPIPEPPAREQEEPLSPSREPSSKDHRESIEASEQCEPSPPHLPRDDLLLSPSDTAMSSLLPSHPSDAHPAPSFSSALASSINTAAPRKNLQPSAALHEELSTQLANMAAQLKANTIHFSTNIAKDQAVVQEAQEKIEANHDVMLKERVRLRDHRGQSRSTTCLVVSIVFAVLLLFVLMVGVIRISGR</sequence>
<dbReference type="GO" id="GO:0031201">
    <property type="term" value="C:SNARE complex"/>
    <property type="evidence" value="ECO:0007669"/>
    <property type="project" value="TreeGrafter"/>
</dbReference>
<proteinExistence type="inferred from homology"/>
<feature type="compositionally biased region" description="Pro residues" evidence="10">
    <location>
        <begin position="106"/>
        <end position="118"/>
    </location>
</feature>
<evidence type="ECO:0000256" key="3">
    <source>
        <dbReference type="ARBA" id="ARBA00022448"/>
    </source>
</evidence>
<evidence type="ECO:0000256" key="10">
    <source>
        <dbReference type="SAM" id="MobiDB-lite"/>
    </source>
</evidence>
<evidence type="ECO:0000313" key="13">
    <source>
        <dbReference type="Proteomes" id="UP000308652"/>
    </source>
</evidence>
<keyword evidence="7" id="KW-0653">Protein transport</keyword>
<evidence type="ECO:0000256" key="1">
    <source>
        <dbReference type="ARBA" id="ARBA00004163"/>
    </source>
</evidence>
<dbReference type="PANTHER" id="PTHR13050">
    <property type="entry name" value="USE1-LIKE PROTEIN"/>
    <property type="match status" value="1"/>
</dbReference>
<comment type="subcellular location">
    <subcellularLocation>
        <location evidence="1">Endoplasmic reticulum membrane</location>
        <topology evidence="1">Single-pass type IV membrane protein</topology>
    </subcellularLocation>
</comment>
<comment type="similarity">
    <text evidence="2">Belongs to the USE1 family.</text>
</comment>
<dbReference type="EMBL" id="ML213602">
    <property type="protein sequence ID" value="TFK38616.1"/>
    <property type="molecule type" value="Genomic_DNA"/>
</dbReference>
<protein>
    <submittedName>
        <fullName evidence="12">Uncharacterized protein</fullName>
    </submittedName>
</protein>
<evidence type="ECO:0000256" key="4">
    <source>
        <dbReference type="ARBA" id="ARBA00022692"/>
    </source>
</evidence>
<accession>A0A5C3M2N8</accession>
<dbReference type="CDD" id="cd15860">
    <property type="entry name" value="SNARE_USE1"/>
    <property type="match status" value="1"/>
</dbReference>
<dbReference type="Proteomes" id="UP000308652">
    <property type="component" value="Unassembled WGS sequence"/>
</dbReference>
<keyword evidence="6" id="KW-0931">ER-Golgi transport</keyword>
<dbReference type="Pfam" id="PF09753">
    <property type="entry name" value="Use1"/>
    <property type="match status" value="1"/>
</dbReference>
<name>A0A5C3M2N8_9AGAR</name>
<feature type="compositionally biased region" description="Basic and acidic residues" evidence="10">
    <location>
        <begin position="96"/>
        <end position="105"/>
    </location>
</feature>
<keyword evidence="3" id="KW-0813">Transport</keyword>
<evidence type="ECO:0000256" key="2">
    <source>
        <dbReference type="ARBA" id="ARBA00007891"/>
    </source>
</evidence>
<keyword evidence="5" id="KW-0256">Endoplasmic reticulum</keyword>
<dbReference type="STRING" id="68775.A0A5C3M2N8"/>
<dbReference type="GO" id="GO:0006890">
    <property type="term" value="P:retrograde vesicle-mediated transport, Golgi to endoplasmic reticulum"/>
    <property type="evidence" value="ECO:0007669"/>
    <property type="project" value="TreeGrafter"/>
</dbReference>
<reference evidence="12 13" key="1">
    <citation type="journal article" date="2019" name="Nat. Ecol. Evol.">
        <title>Megaphylogeny resolves global patterns of mushroom evolution.</title>
        <authorList>
            <person name="Varga T."/>
            <person name="Krizsan K."/>
            <person name="Foldi C."/>
            <person name="Dima B."/>
            <person name="Sanchez-Garcia M."/>
            <person name="Sanchez-Ramirez S."/>
            <person name="Szollosi G.J."/>
            <person name="Szarkandi J.G."/>
            <person name="Papp V."/>
            <person name="Albert L."/>
            <person name="Andreopoulos W."/>
            <person name="Angelini C."/>
            <person name="Antonin V."/>
            <person name="Barry K.W."/>
            <person name="Bougher N.L."/>
            <person name="Buchanan P."/>
            <person name="Buyck B."/>
            <person name="Bense V."/>
            <person name="Catcheside P."/>
            <person name="Chovatia M."/>
            <person name="Cooper J."/>
            <person name="Damon W."/>
            <person name="Desjardin D."/>
            <person name="Finy P."/>
            <person name="Geml J."/>
            <person name="Haridas S."/>
            <person name="Hughes K."/>
            <person name="Justo A."/>
            <person name="Karasinski D."/>
            <person name="Kautmanova I."/>
            <person name="Kiss B."/>
            <person name="Kocsube S."/>
            <person name="Kotiranta H."/>
            <person name="LaButti K.M."/>
            <person name="Lechner B.E."/>
            <person name="Liimatainen K."/>
            <person name="Lipzen A."/>
            <person name="Lukacs Z."/>
            <person name="Mihaltcheva S."/>
            <person name="Morgado L.N."/>
            <person name="Niskanen T."/>
            <person name="Noordeloos M.E."/>
            <person name="Ohm R.A."/>
            <person name="Ortiz-Santana B."/>
            <person name="Ovrebo C."/>
            <person name="Racz N."/>
            <person name="Riley R."/>
            <person name="Savchenko A."/>
            <person name="Shiryaev A."/>
            <person name="Soop K."/>
            <person name="Spirin V."/>
            <person name="Szebenyi C."/>
            <person name="Tomsovsky M."/>
            <person name="Tulloss R.E."/>
            <person name="Uehling J."/>
            <person name="Grigoriev I.V."/>
            <person name="Vagvolgyi C."/>
            <person name="Papp T."/>
            <person name="Martin F.M."/>
            <person name="Miettinen O."/>
            <person name="Hibbett D.S."/>
            <person name="Nagy L.G."/>
        </authorList>
    </citation>
    <scope>NUCLEOTIDE SEQUENCE [LARGE SCALE GENOMIC DNA]</scope>
    <source>
        <strain evidence="12 13">CBS 166.37</strain>
    </source>
</reference>
<keyword evidence="13" id="KW-1185">Reference proteome</keyword>
<dbReference type="AlphaFoldDB" id="A0A5C3M2N8"/>